<comment type="function">
    <text evidence="4">Involved in spliceosome maturation and the first step of pre-mRNA splicing.</text>
</comment>
<organism evidence="7 8">
    <name type="scientific">Cyberlindnera jadinii (strain ATCC 18201 / CBS 1600 / BCRC 20928 / JCM 3617 / NBRC 0987 / NRRL Y-1542)</name>
    <name type="common">Torula yeast</name>
    <name type="synonym">Candida utilis</name>
    <dbReference type="NCBI Taxonomy" id="983966"/>
    <lineage>
        <taxon>Eukaryota</taxon>
        <taxon>Fungi</taxon>
        <taxon>Dikarya</taxon>
        <taxon>Ascomycota</taxon>
        <taxon>Saccharomycotina</taxon>
        <taxon>Saccharomycetes</taxon>
        <taxon>Phaffomycetales</taxon>
        <taxon>Phaffomycetaceae</taxon>
        <taxon>Cyberlindnera</taxon>
    </lineage>
</organism>
<dbReference type="AlphaFoldDB" id="A0A0H5BY51"/>
<keyword evidence="4" id="KW-0507">mRNA processing</keyword>
<dbReference type="PANTHER" id="PTHR15818:SF2">
    <property type="entry name" value="G-PATCH DOMAIN AND KOW MOTIFS-CONTAINING PROTEIN"/>
    <property type="match status" value="1"/>
</dbReference>
<evidence type="ECO:0000313" key="7">
    <source>
        <dbReference type="EMBL" id="CEP20246.1"/>
    </source>
</evidence>
<dbReference type="PANTHER" id="PTHR15818">
    <property type="entry name" value="G PATCH AND KOW-CONTAINING"/>
    <property type="match status" value="1"/>
</dbReference>
<keyword evidence="3 4" id="KW-0539">Nucleus</keyword>
<feature type="region of interest" description="Disordered" evidence="5">
    <location>
        <begin position="203"/>
        <end position="227"/>
    </location>
</feature>
<keyword evidence="4" id="KW-0747">Spliceosome</keyword>
<dbReference type="Proteomes" id="UP000038830">
    <property type="component" value="Unassembled WGS sequence"/>
</dbReference>
<dbReference type="GO" id="GO:0000398">
    <property type="term" value="P:mRNA splicing, via spliceosome"/>
    <property type="evidence" value="ECO:0007669"/>
    <property type="project" value="UniProtKB-UniRule"/>
</dbReference>
<protein>
    <recommendedName>
        <fullName evidence="4">Pre-mRNA-splicing factor</fullName>
    </recommendedName>
</protein>
<keyword evidence="4" id="KW-0508">mRNA splicing</keyword>
<name>A0A0H5BY51_CYBJN</name>
<evidence type="ECO:0000313" key="8">
    <source>
        <dbReference type="Proteomes" id="UP000038830"/>
    </source>
</evidence>
<dbReference type="InterPro" id="IPR045166">
    <property type="entry name" value="Spp2-like"/>
</dbReference>
<evidence type="ECO:0000256" key="4">
    <source>
        <dbReference type="RuleBase" id="RU369096"/>
    </source>
</evidence>
<reference evidence="8" key="1">
    <citation type="journal article" date="2015" name="J. Biotechnol.">
        <title>The structure of the Cyberlindnera jadinii genome and its relation to Candida utilis analyzed by the occurrence of single nucleotide polymorphisms.</title>
        <authorList>
            <person name="Rupp O."/>
            <person name="Brinkrolf K."/>
            <person name="Buerth C."/>
            <person name="Kunigo M."/>
            <person name="Schneider J."/>
            <person name="Jaenicke S."/>
            <person name="Goesmann A."/>
            <person name="Puehler A."/>
            <person name="Jaeger K.-E."/>
            <person name="Ernst J.F."/>
        </authorList>
    </citation>
    <scope>NUCLEOTIDE SEQUENCE [LARGE SCALE GENOMIC DNA]</scope>
    <source>
        <strain evidence="8">ATCC 18201 / CBS 1600 / BCRC 20928 / JCM 3617 / NBRC 0987 / NRRL Y-1542</strain>
    </source>
</reference>
<evidence type="ECO:0000256" key="2">
    <source>
        <dbReference type="ARBA" id="ARBA00008576"/>
    </source>
</evidence>
<feature type="domain" description="Spp2/MOS2 G-patch" evidence="6">
    <location>
        <begin position="127"/>
        <end position="177"/>
    </location>
</feature>
<evidence type="ECO:0000256" key="1">
    <source>
        <dbReference type="ARBA" id="ARBA00004123"/>
    </source>
</evidence>
<comment type="similarity">
    <text evidence="2 4">Belongs to the SPP2 family.</text>
</comment>
<evidence type="ECO:0000256" key="5">
    <source>
        <dbReference type="SAM" id="MobiDB-lite"/>
    </source>
</evidence>
<proteinExistence type="inferred from homology"/>
<feature type="region of interest" description="Disordered" evidence="5">
    <location>
        <begin position="1"/>
        <end position="44"/>
    </location>
</feature>
<dbReference type="Pfam" id="PF12656">
    <property type="entry name" value="G-patch_2"/>
    <property type="match status" value="1"/>
</dbReference>
<evidence type="ECO:0000259" key="6">
    <source>
        <dbReference type="Pfam" id="PF12656"/>
    </source>
</evidence>
<gene>
    <name evidence="7" type="ORF">BN1211_0040</name>
</gene>
<evidence type="ECO:0000256" key="3">
    <source>
        <dbReference type="ARBA" id="ARBA00023242"/>
    </source>
</evidence>
<sequence>MKGFSLKKDTKSQPKQLGFSLKKHNKPQVKANAFGSKDEEDTDKAIAIDVVDTEGQAYTESEGPPVEVSKELVIPNCGNTYIKKLEQLKNKLPEEKKLVYGINMNDGSQHRESQPAMKKEVENITGEATTLEEYEEVPVEEFGAAMLRGMGWKGSDDGDKKTTSKRRTLYLGLGAKDLGGEDDVADFNDKTYLPIKLVNRQTGQVYKENNREREHSPKRVDNSYRER</sequence>
<feature type="compositionally biased region" description="Basic and acidic residues" evidence="5">
    <location>
        <begin position="208"/>
        <end position="227"/>
    </location>
</feature>
<feature type="compositionally biased region" description="Basic and acidic residues" evidence="5">
    <location>
        <begin position="1"/>
        <end position="12"/>
    </location>
</feature>
<accession>A0A0H5BY51</accession>
<dbReference type="InterPro" id="IPR026822">
    <property type="entry name" value="Spp2/MOS2_G-patch"/>
</dbReference>
<dbReference type="EMBL" id="CDQK01000001">
    <property type="protein sequence ID" value="CEP20246.1"/>
    <property type="molecule type" value="Genomic_DNA"/>
</dbReference>
<comment type="subcellular location">
    <subcellularLocation>
        <location evidence="1 4">Nucleus</location>
    </subcellularLocation>
</comment>
<dbReference type="GO" id="GO:0005681">
    <property type="term" value="C:spliceosomal complex"/>
    <property type="evidence" value="ECO:0007669"/>
    <property type="project" value="UniProtKB-UniRule"/>
</dbReference>